<protein>
    <submittedName>
        <fullName evidence="1">Uncharacterized protein</fullName>
    </submittedName>
</protein>
<dbReference type="OrthoDB" id="10334101at2759"/>
<evidence type="ECO:0000313" key="2">
    <source>
        <dbReference type="Proteomes" id="UP000308267"/>
    </source>
</evidence>
<organism evidence="1 2">
    <name type="scientific">Opisthorchis felineus</name>
    <dbReference type="NCBI Taxonomy" id="147828"/>
    <lineage>
        <taxon>Eukaryota</taxon>
        <taxon>Metazoa</taxon>
        <taxon>Spiralia</taxon>
        <taxon>Lophotrochozoa</taxon>
        <taxon>Platyhelminthes</taxon>
        <taxon>Trematoda</taxon>
        <taxon>Digenea</taxon>
        <taxon>Opisthorchiida</taxon>
        <taxon>Opisthorchiata</taxon>
        <taxon>Opisthorchiidae</taxon>
        <taxon>Opisthorchis</taxon>
    </lineage>
</organism>
<sequence length="133" mass="15210">MTQASYPLIPPQIHLVYQGVRKKKRAEKQPQKQVDKLAMLISKTFLFIDPEPEVALSSQTANEEPMVEVNILRPVCEKRSDRHVLRRLIAQRPFVVISEPDLEVLSVSPESLLMESSIPQHRSSMVHSTVRTE</sequence>
<dbReference type="Proteomes" id="UP000308267">
    <property type="component" value="Unassembled WGS sequence"/>
</dbReference>
<keyword evidence="2" id="KW-1185">Reference proteome</keyword>
<dbReference type="EMBL" id="SJOL01008148">
    <property type="protein sequence ID" value="TGZ61003.1"/>
    <property type="molecule type" value="Genomic_DNA"/>
</dbReference>
<dbReference type="AlphaFoldDB" id="A0A4S2LCL9"/>
<name>A0A4S2LCL9_OPIFE</name>
<comment type="caution">
    <text evidence="1">The sequence shown here is derived from an EMBL/GenBank/DDBJ whole genome shotgun (WGS) entry which is preliminary data.</text>
</comment>
<gene>
    <name evidence="1" type="ORF">CRM22_008210</name>
</gene>
<accession>A0A4S2LCL9</accession>
<reference evidence="1 2" key="1">
    <citation type="journal article" date="2019" name="BMC Genomics">
        <title>New insights from Opisthorchis felineus genome: update on genomics of the epidemiologically important liver flukes.</title>
        <authorList>
            <person name="Ershov N.I."/>
            <person name="Mordvinov V.A."/>
            <person name="Prokhortchouk E.B."/>
            <person name="Pakharukova M.Y."/>
            <person name="Gunbin K.V."/>
            <person name="Ustyantsev K."/>
            <person name="Genaev M.A."/>
            <person name="Blinov A.G."/>
            <person name="Mazur A."/>
            <person name="Boulygina E."/>
            <person name="Tsygankova S."/>
            <person name="Khrameeva E."/>
            <person name="Chekanov N."/>
            <person name="Fan G."/>
            <person name="Xiao A."/>
            <person name="Zhang H."/>
            <person name="Xu X."/>
            <person name="Yang H."/>
            <person name="Solovyev V."/>
            <person name="Lee S.M."/>
            <person name="Liu X."/>
            <person name="Afonnikov D.A."/>
            <person name="Skryabin K.G."/>
        </authorList>
    </citation>
    <scope>NUCLEOTIDE SEQUENCE [LARGE SCALE GENOMIC DNA]</scope>
    <source>
        <strain evidence="1">AK-0245</strain>
        <tissue evidence="1">Whole organism</tissue>
    </source>
</reference>
<evidence type="ECO:0000313" key="1">
    <source>
        <dbReference type="EMBL" id="TGZ61003.1"/>
    </source>
</evidence>
<proteinExistence type="predicted"/>